<protein>
    <submittedName>
        <fullName evidence="1">Uncharacterized protein</fullName>
    </submittedName>
</protein>
<gene>
    <name evidence="1" type="ORF">EVAR_55861_1</name>
</gene>
<accession>A0A4C1Z5N0</accession>
<evidence type="ECO:0000313" key="1">
    <source>
        <dbReference type="EMBL" id="GBP82473.1"/>
    </source>
</evidence>
<dbReference type="Proteomes" id="UP000299102">
    <property type="component" value="Unassembled WGS sequence"/>
</dbReference>
<comment type="caution">
    <text evidence="1">The sequence shown here is derived from an EMBL/GenBank/DDBJ whole genome shotgun (WGS) entry which is preliminary data.</text>
</comment>
<dbReference type="EMBL" id="BGZK01001567">
    <property type="protein sequence ID" value="GBP82473.1"/>
    <property type="molecule type" value="Genomic_DNA"/>
</dbReference>
<evidence type="ECO:0000313" key="2">
    <source>
        <dbReference type="Proteomes" id="UP000299102"/>
    </source>
</evidence>
<reference evidence="1 2" key="1">
    <citation type="journal article" date="2019" name="Commun. Biol.">
        <title>The bagworm genome reveals a unique fibroin gene that provides high tensile strength.</title>
        <authorList>
            <person name="Kono N."/>
            <person name="Nakamura H."/>
            <person name="Ohtoshi R."/>
            <person name="Tomita M."/>
            <person name="Numata K."/>
            <person name="Arakawa K."/>
        </authorList>
    </citation>
    <scope>NUCLEOTIDE SEQUENCE [LARGE SCALE GENOMIC DNA]</scope>
</reference>
<proteinExistence type="predicted"/>
<name>A0A4C1Z5N0_EUMVA</name>
<dbReference type="AlphaFoldDB" id="A0A4C1Z5N0"/>
<keyword evidence="2" id="KW-1185">Reference proteome</keyword>
<sequence>MNAQVEIKTNSILKLLPGPASESRAIPTSLARDSVEFVQSVDTSQQSHRVCAHLIDLTVRYGARRRSENFIHQVSWFVGFVLMDDIRTVKNLAEARKWTGPIGETSHSHRICETPASAVAFRPVNENFDDHFPFHHPTLLCQSVLLYIGYPISIEASDALVTRSVLQVFMGADDYLVSSGSRARVLYLNSIIKATSASAI</sequence>
<organism evidence="1 2">
    <name type="scientific">Eumeta variegata</name>
    <name type="common">Bagworm moth</name>
    <name type="synonym">Eumeta japonica</name>
    <dbReference type="NCBI Taxonomy" id="151549"/>
    <lineage>
        <taxon>Eukaryota</taxon>
        <taxon>Metazoa</taxon>
        <taxon>Ecdysozoa</taxon>
        <taxon>Arthropoda</taxon>
        <taxon>Hexapoda</taxon>
        <taxon>Insecta</taxon>
        <taxon>Pterygota</taxon>
        <taxon>Neoptera</taxon>
        <taxon>Endopterygota</taxon>
        <taxon>Lepidoptera</taxon>
        <taxon>Glossata</taxon>
        <taxon>Ditrysia</taxon>
        <taxon>Tineoidea</taxon>
        <taxon>Psychidae</taxon>
        <taxon>Oiketicinae</taxon>
        <taxon>Eumeta</taxon>
    </lineage>
</organism>